<name>A0A078B6Y5_STYLE</name>
<keyword evidence="2" id="KW-0812">Transmembrane</keyword>
<protein>
    <recommendedName>
        <fullName evidence="5">Transmembrane protein</fullName>
    </recommendedName>
</protein>
<feature type="transmembrane region" description="Helical" evidence="2">
    <location>
        <begin position="1031"/>
        <end position="1054"/>
    </location>
</feature>
<gene>
    <name evidence="3" type="primary">Contig16993.g18104</name>
    <name evidence="3" type="ORF">STYLEM_19290</name>
</gene>
<dbReference type="InterPro" id="IPR011050">
    <property type="entry name" value="Pectin_lyase_fold/virulence"/>
</dbReference>
<keyword evidence="2" id="KW-1133">Transmembrane helix</keyword>
<dbReference type="PANTHER" id="PTHR11319">
    <property type="entry name" value="G PROTEIN-COUPLED RECEPTOR-RELATED"/>
    <property type="match status" value="1"/>
</dbReference>
<feature type="transmembrane region" description="Helical" evidence="2">
    <location>
        <begin position="1066"/>
        <end position="1086"/>
    </location>
</feature>
<reference evidence="3 4" key="1">
    <citation type="submission" date="2014-06" db="EMBL/GenBank/DDBJ databases">
        <authorList>
            <person name="Swart Estienne"/>
        </authorList>
    </citation>
    <scope>NUCLEOTIDE SEQUENCE [LARGE SCALE GENOMIC DNA]</scope>
    <source>
        <strain evidence="3 4">130c</strain>
    </source>
</reference>
<feature type="transmembrane region" description="Helical" evidence="2">
    <location>
        <begin position="1167"/>
        <end position="1189"/>
    </location>
</feature>
<accession>A0A078B6Y5</accession>
<evidence type="ECO:0000313" key="4">
    <source>
        <dbReference type="Proteomes" id="UP000039865"/>
    </source>
</evidence>
<sequence>MYRRKEEFIISVIVLTVIQALDNSQGMIKNFIGIGMKSIQGAFLTLDSSDNVDIEEKTLVIKDSVFQNLGAFFFGAFAILNNFRVDMIIDNVKASECVSRFGSFINLQDIRTLRINNSQLKQMRSDIMQFSVIYAQSDKAILVSITNTILKCENNYDNNKIIEILRNQEKLGSSVLYFSNTFELEFENNTFSHCHHGSLIQLSSVFSFKDKHSTYFNNSAYDTAVMNLQNSKAVISNIKIYNNMAYECAGISLDVESSMDIAKSEFRNNYAINKVGAIRVVTKSTLNIIDSVFHENVAENEISTINIFGSTDIMYGYEINFINCEFTDNYNQAGSRGIFIGFSAVSIISTQFEDTDSSRVLKKIESNKNTQGSFLYVLVGVDLKIQSSMFKNGYSYLGGSDVSIEDSTFQNNKAFQGAAIVAQQFDSLNIFKKCQFIENYAIKSGDDIYALKIDGMIVLNSNPSNSLELDTINFYADNLKITRKNDFQQNFQIIDSKGKVQQVETGGAISCQSCGQFHLNNSMIKNTNAQSGGAIYLSQNDMEKFNGQNYIVSKLTILNYSQIKNTEFESTWSTMYDGGAIGILNIKKLTIIDSSFNNCSSKMSGGAFRYDCPSQTYDCEVILIGLNRFTNNKASTSGGAFYWNENEPKFDMKKIYFYNNIAGIYGNNIGCYAQKLGKITEQRFLQIKETTMRSLASEVVTGAQSSSNATGFRSGDSISTNYQPIIEGQSIFYSENGVFTVTGLQFTGEPGYSYSIVFDTDGIDNSKPANKQQLYQSNNEEKSNFNLNVELRECQIGEKFSDQGSCELCPEGSSFSLVKMTSPGSCQVCPTSVALCYGGSFIGPKPGYWRMNNRTSKFIECLNPEACLGIIPPYFKTTGSCDIGYEGILCSSCSQDYSRTGSFKCSKCPESSTNILRLIGIGNCAVIIVVLLIKSTLNGALVKRNVMSIFQKIFMNHLQLIMMTASFNYNWPAKVVEFFSSSQPVAQAQTQVLSVDCFINKGLGQSQISNEEITYQSFGSGITSSLLYLKLLMFAVLPFLLAILSYCFWMIVSCKKQSENILKTKAVSSLVILLFLIHPTLVSFFFKAFDCIEVDGESRNKEDLQINCNTKQHQYFSLLIALPGLIVWGIGIPFFAFALMFRKSKNLDNLETRAQYGFLFRGYKKQFYYWEIVIMYRKIILIFISVFVVSNGIITQFSDDYFKKTAILNCNIKQLRDNIINNIYNNSVLWTILYLRYYDNYCLGGQYIIYIKYIRNNIIFFAYWSYELIKELNSLLILKFGKLYLMLFLCDNNQRFDKLKKQMAINEENEILRENFMSYLADIKKLYSSGQIILNKNVIERLQLYLSREKILEILGKKNIVIALQDESDDKQIQAYREIRKSNTKELRQSIPTMDISRSIEDLNEEDFLKDNDQGKNGQRLENLPVIMEYEDEQNYFDFKDENVHQKQQIIKDSIDQLQPYKVDEVFNQKRNFKDDQDIVKRLRGFSCAKEAKNMRIQTPGYNPQNFENQYLCQNNRKYTEDAQDYIQQINLIKIGKDQTLIEEGDKSDTNIISMIDENSFQEELDMSKNNLVIDELFQVVQKKKFLKKISRLRKIINPKSKILQQSASLRIQTKMSIPVVQNVSIVRRGTVKISQERQSNDLEIELKNKGMGMLSPTNQSNKNQSNNQTPILNQSDGFTTLNMLKDDGEDEQLFIEELDRDLDIIERFQRSNDNLQ</sequence>
<feature type="transmembrane region" description="Helical" evidence="2">
    <location>
        <begin position="1115"/>
        <end position="1141"/>
    </location>
</feature>
<organism evidence="3 4">
    <name type="scientific">Stylonychia lemnae</name>
    <name type="common">Ciliate</name>
    <dbReference type="NCBI Taxonomy" id="5949"/>
    <lineage>
        <taxon>Eukaryota</taxon>
        <taxon>Sar</taxon>
        <taxon>Alveolata</taxon>
        <taxon>Ciliophora</taxon>
        <taxon>Intramacronucleata</taxon>
        <taxon>Spirotrichea</taxon>
        <taxon>Stichotrichia</taxon>
        <taxon>Sporadotrichida</taxon>
        <taxon>Oxytrichidae</taxon>
        <taxon>Stylonychinae</taxon>
        <taxon>Stylonychia</taxon>
    </lineage>
</organism>
<proteinExistence type="predicted"/>
<dbReference type="OMA" id="MAYECAG"/>
<dbReference type="SUPFAM" id="SSF51126">
    <property type="entry name" value="Pectin lyase-like"/>
    <property type="match status" value="1"/>
</dbReference>
<feature type="compositionally biased region" description="Low complexity" evidence="1">
    <location>
        <begin position="1656"/>
        <end position="1671"/>
    </location>
</feature>
<feature type="transmembrane region" description="Helical" evidence="2">
    <location>
        <begin position="915"/>
        <end position="933"/>
    </location>
</feature>
<dbReference type="EMBL" id="CCKQ01018207">
    <property type="protein sequence ID" value="CDW90149.1"/>
    <property type="molecule type" value="Genomic_DNA"/>
</dbReference>
<keyword evidence="2" id="KW-0472">Membrane</keyword>
<keyword evidence="4" id="KW-1185">Reference proteome</keyword>
<dbReference type="PANTHER" id="PTHR11319:SF35">
    <property type="entry name" value="OUTER MEMBRANE PROTEIN PMPC-RELATED"/>
    <property type="match status" value="1"/>
</dbReference>
<evidence type="ECO:0000256" key="1">
    <source>
        <dbReference type="SAM" id="MobiDB-lite"/>
    </source>
</evidence>
<dbReference type="OrthoDB" id="293546at2759"/>
<dbReference type="Proteomes" id="UP000039865">
    <property type="component" value="Unassembled WGS sequence"/>
</dbReference>
<evidence type="ECO:0000256" key="2">
    <source>
        <dbReference type="SAM" id="Phobius"/>
    </source>
</evidence>
<dbReference type="InParanoid" id="A0A078B6Y5"/>
<evidence type="ECO:0000313" key="3">
    <source>
        <dbReference type="EMBL" id="CDW90149.1"/>
    </source>
</evidence>
<feature type="region of interest" description="Disordered" evidence="1">
    <location>
        <begin position="1653"/>
        <end position="1676"/>
    </location>
</feature>
<evidence type="ECO:0008006" key="5">
    <source>
        <dbReference type="Google" id="ProtNLM"/>
    </source>
</evidence>
<feature type="transmembrane region" description="Helical" evidence="2">
    <location>
        <begin position="953"/>
        <end position="971"/>
    </location>
</feature>